<comment type="caution">
    <text evidence="1">The sequence shown here is derived from an EMBL/GenBank/DDBJ whole genome shotgun (WGS) entry which is preliminary data.</text>
</comment>
<dbReference type="InterPro" id="IPR027417">
    <property type="entry name" value="P-loop_NTPase"/>
</dbReference>
<dbReference type="EMBL" id="JACCJB010000007">
    <property type="protein sequence ID" value="KAF6225466.1"/>
    <property type="molecule type" value="Genomic_DNA"/>
</dbReference>
<dbReference type="PANTHER" id="PTHR36978:SF4">
    <property type="entry name" value="P-LOOP CONTAINING NUCLEOSIDE TRIPHOSPHATE HYDROLASE PROTEIN"/>
    <property type="match status" value="1"/>
</dbReference>
<dbReference type="Gene3D" id="3.40.50.300">
    <property type="entry name" value="P-loop containing nucleotide triphosphate hydrolases"/>
    <property type="match status" value="2"/>
</dbReference>
<keyword evidence="2" id="KW-1185">Reference proteome</keyword>
<dbReference type="Proteomes" id="UP000593566">
    <property type="component" value="Unassembled WGS sequence"/>
</dbReference>
<dbReference type="SUPFAM" id="SSF52540">
    <property type="entry name" value="P-loop containing nucleoside triphosphate hydrolases"/>
    <property type="match status" value="1"/>
</dbReference>
<proteinExistence type="predicted"/>
<evidence type="ECO:0000313" key="2">
    <source>
        <dbReference type="Proteomes" id="UP000593566"/>
    </source>
</evidence>
<dbReference type="InterPro" id="IPR040632">
    <property type="entry name" value="Sulfotransfer_4"/>
</dbReference>
<accession>A0A8H6CLU3</accession>
<sequence length="243" mass="27777">MTLFHPVELLLQWIYRFDERNTARDSPMQVLALGLSRCGTESLKFALENLGYQGVYHGFEVTGNQSMVWTRLWDARVAGSGRKVVVEDFDKLIGNYGALTDAPCNIFGKELIKTYPNAKLVPQGVSYLHPDYFWLRQITLRFVIDFFNGSFEKHGLEVYRAHYRQLEDVLGERQYLEWTVEDGWEPLCAFLDKPVPEKAFPSGNAPPSFAKRIAERRKPQYRHAAVNLAKTLGVMVAVIIAVC</sequence>
<name>A0A8H6CLU3_9LECA</name>
<dbReference type="AlphaFoldDB" id="A0A8H6CLU3"/>
<dbReference type="RefSeq" id="XP_037154175.1">
    <property type="nucleotide sequence ID" value="XM_037300327.1"/>
</dbReference>
<dbReference type="Pfam" id="PF17784">
    <property type="entry name" value="Sulfotransfer_4"/>
    <property type="match status" value="2"/>
</dbReference>
<protein>
    <recommendedName>
        <fullName evidence="3">P-loop containing nucleoside triphosphate hydrolase protein</fullName>
    </recommendedName>
</protein>
<dbReference type="PANTHER" id="PTHR36978">
    <property type="entry name" value="P-LOOP CONTAINING NUCLEOTIDE TRIPHOSPHATE HYDROLASE"/>
    <property type="match status" value="1"/>
</dbReference>
<gene>
    <name evidence="1" type="ORF">HO133_009466</name>
</gene>
<organism evidence="1 2">
    <name type="scientific">Letharia lupina</name>
    <dbReference type="NCBI Taxonomy" id="560253"/>
    <lineage>
        <taxon>Eukaryota</taxon>
        <taxon>Fungi</taxon>
        <taxon>Dikarya</taxon>
        <taxon>Ascomycota</taxon>
        <taxon>Pezizomycotina</taxon>
        <taxon>Lecanoromycetes</taxon>
        <taxon>OSLEUM clade</taxon>
        <taxon>Lecanoromycetidae</taxon>
        <taxon>Lecanorales</taxon>
        <taxon>Lecanorineae</taxon>
        <taxon>Parmeliaceae</taxon>
        <taxon>Letharia</taxon>
    </lineage>
</organism>
<evidence type="ECO:0000313" key="1">
    <source>
        <dbReference type="EMBL" id="KAF6225466.1"/>
    </source>
</evidence>
<dbReference type="GeneID" id="59337861"/>
<evidence type="ECO:0008006" key="3">
    <source>
        <dbReference type="Google" id="ProtNLM"/>
    </source>
</evidence>
<reference evidence="1 2" key="1">
    <citation type="journal article" date="2020" name="Genomics">
        <title>Complete, high-quality genomes from long-read metagenomic sequencing of two wolf lichen thalli reveals enigmatic genome architecture.</title>
        <authorList>
            <person name="McKenzie S.K."/>
            <person name="Walston R.F."/>
            <person name="Allen J.L."/>
        </authorList>
    </citation>
    <scope>NUCLEOTIDE SEQUENCE [LARGE SCALE GENOMIC DNA]</scope>
    <source>
        <strain evidence="1">WasteWater1</strain>
    </source>
</reference>